<comment type="subunit">
    <text evidence="3">The glycine cleavage system is composed of four proteins: P, T, L and H.</text>
</comment>
<evidence type="ECO:0000313" key="7">
    <source>
        <dbReference type="Proteomes" id="UP000426246"/>
    </source>
</evidence>
<dbReference type="RefSeq" id="WP_155703084.1">
    <property type="nucleotide sequence ID" value="NZ_CP034235.1"/>
</dbReference>
<proteinExistence type="inferred from homology"/>
<dbReference type="SUPFAM" id="SSF51230">
    <property type="entry name" value="Single hybrid motif"/>
    <property type="match status" value="1"/>
</dbReference>
<keyword evidence="7" id="KW-1185">Reference proteome</keyword>
<keyword evidence="2 3" id="KW-0450">Lipoyl</keyword>
<dbReference type="EMBL" id="CP034235">
    <property type="protein sequence ID" value="QGQ97990.1"/>
    <property type="molecule type" value="Genomic_DNA"/>
</dbReference>
<dbReference type="InterPro" id="IPR002930">
    <property type="entry name" value="GCV_H"/>
</dbReference>
<dbReference type="CDD" id="cd06848">
    <property type="entry name" value="GCS_H"/>
    <property type="match status" value="1"/>
</dbReference>
<dbReference type="AlphaFoldDB" id="A0A6B8RNT0"/>
<sequence length="129" mass="13980">MSEIVANLLYSKEHEWIKVLDEKRILVGITDFAQAQLGDIVFIELPEISSDVTADESMGSVESVKAVSDIYSPVSGKIVLINKALEANPELVNLEPYTTGWIAEIEISGPDALEGLLTAAEYESLIGEA</sequence>
<dbReference type="KEGG" id="ppsc:EHS13_25400"/>
<dbReference type="PANTHER" id="PTHR11715:SF3">
    <property type="entry name" value="GLYCINE CLEAVAGE SYSTEM H PROTEIN-RELATED"/>
    <property type="match status" value="1"/>
</dbReference>
<dbReference type="Proteomes" id="UP000426246">
    <property type="component" value="Chromosome"/>
</dbReference>
<dbReference type="Gene3D" id="2.40.50.100">
    <property type="match status" value="1"/>
</dbReference>
<dbReference type="GO" id="GO:0009249">
    <property type="term" value="P:protein lipoylation"/>
    <property type="evidence" value="ECO:0007669"/>
    <property type="project" value="UniProtKB-UniRule"/>
</dbReference>
<dbReference type="GO" id="GO:0005829">
    <property type="term" value="C:cytosol"/>
    <property type="evidence" value="ECO:0007669"/>
    <property type="project" value="TreeGrafter"/>
</dbReference>
<comment type="similarity">
    <text evidence="1 3">Belongs to the GcvH family.</text>
</comment>
<evidence type="ECO:0000256" key="3">
    <source>
        <dbReference type="HAMAP-Rule" id="MF_00272"/>
    </source>
</evidence>
<dbReference type="OrthoDB" id="9796712at2"/>
<dbReference type="Pfam" id="PF01597">
    <property type="entry name" value="GCV_H"/>
    <property type="match status" value="1"/>
</dbReference>
<feature type="domain" description="Lipoyl-binding" evidence="5">
    <location>
        <begin position="24"/>
        <end position="106"/>
    </location>
</feature>
<accession>A0A6B8RNT0</accession>
<comment type="cofactor">
    <cofactor evidence="3">
        <name>(R)-lipoate</name>
        <dbReference type="ChEBI" id="CHEBI:83088"/>
    </cofactor>
    <text evidence="3">Binds 1 lipoyl cofactor covalently.</text>
</comment>
<evidence type="ECO:0000313" key="6">
    <source>
        <dbReference type="EMBL" id="QGQ97990.1"/>
    </source>
</evidence>
<dbReference type="InterPro" id="IPR033753">
    <property type="entry name" value="GCV_H/Fam206"/>
</dbReference>
<gene>
    <name evidence="3 6" type="primary">gcvH</name>
    <name evidence="6" type="ORF">EHS13_25400</name>
</gene>
<dbReference type="NCBIfam" id="NF002270">
    <property type="entry name" value="PRK01202.1"/>
    <property type="match status" value="1"/>
</dbReference>
<name>A0A6B8RNT0_9BACL</name>
<dbReference type="PROSITE" id="PS50968">
    <property type="entry name" value="BIOTINYL_LIPOYL"/>
    <property type="match status" value="1"/>
</dbReference>
<dbReference type="HAMAP" id="MF_00272">
    <property type="entry name" value="GcvH"/>
    <property type="match status" value="1"/>
</dbReference>
<protein>
    <recommendedName>
        <fullName evidence="3">Glycine cleavage system H protein</fullName>
    </recommendedName>
    <alternativeName>
        <fullName evidence="3">Octanoyl/lipoyl carrier protein</fullName>
    </alternativeName>
</protein>
<dbReference type="NCBIfam" id="TIGR00527">
    <property type="entry name" value="gcvH"/>
    <property type="match status" value="1"/>
</dbReference>
<evidence type="ECO:0000256" key="4">
    <source>
        <dbReference type="PIRSR" id="PIRSR617453-50"/>
    </source>
</evidence>
<dbReference type="InterPro" id="IPR000089">
    <property type="entry name" value="Biotin_lipoyl"/>
</dbReference>
<dbReference type="InterPro" id="IPR011053">
    <property type="entry name" value="Single_hybrid_motif"/>
</dbReference>
<reference evidence="7" key="1">
    <citation type="submission" date="2018-11" db="EMBL/GenBank/DDBJ databases">
        <title>Complete genome sequence of Paenibacillus sp. ML311-T8.</title>
        <authorList>
            <person name="Nam Y.-D."/>
            <person name="Kang J."/>
            <person name="Chung W.-H."/>
            <person name="Park Y.S."/>
        </authorList>
    </citation>
    <scope>NUCLEOTIDE SEQUENCE [LARGE SCALE GENOMIC DNA]</scope>
    <source>
        <strain evidence="7">ML311-T8</strain>
    </source>
</reference>
<comment type="function">
    <text evidence="3">The glycine cleavage system catalyzes the degradation of glycine. The H protein shuttles the methylamine group of glycine from the P protein to the T protein.</text>
</comment>
<comment type="function">
    <text evidence="3">Is also involved in protein lipoylation via its role as an octanoyl/lipoyl carrier protein intermediate.</text>
</comment>
<dbReference type="PANTHER" id="PTHR11715">
    <property type="entry name" value="GLYCINE CLEAVAGE SYSTEM H PROTEIN"/>
    <property type="match status" value="1"/>
</dbReference>
<evidence type="ECO:0000256" key="2">
    <source>
        <dbReference type="ARBA" id="ARBA00022823"/>
    </source>
</evidence>
<dbReference type="InterPro" id="IPR017453">
    <property type="entry name" value="GCV_H_sub"/>
</dbReference>
<feature type="modified residue" description="N6-lipoyllysine" evidence="3 4">
    <location>
        <position position="65"/>
    </location>
</feature>
<evidence type="ECO:0000256" key="1">
    <source>
        <dbReference type="ARBA" id="ARBA00009249"/>
    </source>
</evidence>
<dbReference type="GO" id="GO:0005960">
    <property type="term" value="C:glycine cleavage complex"/>
    <property type="evidence" value="ECO:0007669"/>
    <property type="project" value="InterPro"/>
</dbReference>
<dbReference type="GO" id="GO:0019464">
    <property type="term" value="P:glycine decarboxylation via glycine cleavage system"/>
    <property type="evidence" value="ECO:0007669"/>
    <property type="project" value="UniProtKB-UniRule"/>
</dbReference>
<organism evidence="6 7">
    <name type="scientific">Paenibacillus psychroresistens</name>
    <dbReference type="NCBI Taxonomy" id="1778678"/>
    <lineage>
        <taxon>Bacteria</taxon>
        <taxon>Bacillati</taxon>
        <taxon>Bacillota</taxon>
        <taxon>Bacilli</taxon>
        <taxon>Bacillales</taxon>
        <taxon>Paenibacillaceae</taxon>
        <taxon>Paenibacillus</taxon>
    </lineage>
</organism>
<evidence type="ECO:0000259" key="5">
    <source>
        <dbReference type="PROSITE" id="PS50968"/>
    </source>
</evidence>